<dbReference type="GO" id="GO:0006508">
    <property type="term" value="P:proteolysis"/>
    <property type="evidence" value="ECO:0007669"/>
    <property type="project" value="UniProtKB-KW"/>
</dbReference>
<evidence type="ECO:0000313" key="7">
    <source>
        <dbReference type="EMBL" id="PJF34386.1"/>
    </source>
</evidence>
<dbReference type="InterPro" id="IPR037518">
    <property type="entry name" value="MPN"/>
</dbReference>
<dbReference type="EMBL" id="PGTM01000424">
    <property type="protein sequence ID" value="PJF34386.1"/>
    <property type="molecule type" value="Genomic_DNA"/>
</dbReference>
<name>A0A2M8PA20_9CHLR</name>
<keyword evidence="5" id="KW-0482">Metalloprotease</keyword>
<dbReference type="Pfam" id="PF14464">
    <property type="entry name" value="Prok-JAB"/>
    <property type="match status" value="1"/>
</dbReference>
<gene>
    <name evidence="7" type="ORF">CUN49_15935</name>
</gene>
<dbReference type="PROSITE" id="PS50249">
    <property type="entry name" value="MPN"/>
    <property type="match status" value="1"/>
</dbReference>
<dbReference type="InterPro" id="IPR051929">
    <property type="entry name" value="VirAsm_ModProt"/>
</dbReference>
<keyword evidence="2" id="KW-0479">Metal-binding</keyword>
<keyword evidence="3" id="KW-0378">Hydrolase</keyword>
<evidence type="ECO:0000256" key="5">
    <source>
        <dbReference type="ARBA" id="ARBA00023049"/>
    </source>
</evidence>
<dbReference type="Gene3D" id="3.40.140.10">
    <property type="entry name" value="Cytidine Deaminase, domain 2"/>
    <property type="match status" value="1"/>
</dbReference>
<sequence length="153" mass="17146">MPISRKSIMTVKLTQGLIAQMFAHLERAYPNEGGGFLLGTASPEGEVRVVHIRPIENVAAQEEQYHRYAMTPADWSRLEDEADALGLTLIGYYHSHPDSPAIPSEYDRIHALPNFHYLITSVQAAKAVELRAWQLAEDRSAFTERALSILEDS</sequence>
<organism evidence="7 8">
    <name type="scientific">Candidatus Thermofonsia Clade 1 bacterium</name>
    <dbReference type="NCBI Taxonomy" id="2364210"/>
    <lineage>
        <taxon>Bacteria</taxon>
        <taxon>Bacillati</taxon>
        <taxon>Chloroflexota</taxon>
        <taxon>Candidatus Thermofontia</taxon>
        <taxon>Candidatus Thermofonsia Clade 1</taxon>
    </lineage>
</organism>
<keyword evidence="1" id="KW-0645">Protease</keyword>
<dbReference type="PANTHER" id="PTHR34858">
    <property type="entry name" value="CYSO-CYSTEINE PEPTIDASE"/>
    <property type="match status" value="1"/>
</dbReference>
<evidence type="ECO:0000259" key="6">
    <source>
        <dbReference type="PROSITE" id="PS50249"/>
    </source>
</evidence>
<evidence type="ECO:0000256" key="3">
    <source>
        <dbReference type="ARBA" id="ARBA00022801"/>
    </source>
</evidence>
<evidence type="ECO:0000256" key="4">
    <source>
        <dbReference type="ARBA" id="ARBA00022833"/>
    </source>
</evidence>
<dbReference type="SUPFAM" id="SSF102712">
    <property type="entry name" value="JAB1/MPN domain"/>
    <property type="match status" value="1"/>
</dbReference>
<dbReference type="GO" id="GO:0008235">
    <property type="term" value="F:metalloexopeptidase activity"/>
    <property type="evidence" value="ECO:0007669"/>
    <property type="project" value="TreeGrafter"/>
</dbReference>
<dbReference type="FunFam" id="3.40.140.10:FF:000085">
    <property type="entry name" value="Mov34/MPN/PAD-1 family protein"/>
    <property type="match status" value="1"/>
</dbReference>
<accession>A0A2M8PA20</accession>
<feature type="domain" description="MPN" evidence="6">
    <location>
        <begin position="11"/>
        <end position="150"/>
    </location>
</feature>
<proteinExistence type="predicted"/>
<dbReference type="InterPro" id="IPR028090">
    <property type="entry name" value="JAB_dom_prok"/>
</dbReference>
<comment type="caution">
    <text evidence="7">The sequence shown here is derived from an EMBL/GenBank/DDBJ whole genome shotgun (WGS) entry which is preliminary data.</text>
</comment>
<dbReference type="AlphaFoldDB" id="A0A2M8PA20"/>
<dbReference type="GO" id="GO:0008270">
    <property type="term" value="F:zinc ion binding"/>
    <property type="evidence" value="ECO:0007669"/>
    <property type="project" value="TreeGrafter"/>
</dbReference>
<dbReference type="InterPro" id="IPR000555">
    <property type="entry name" value="JAMM/MPN+_dom"/>
</dbReference>
<evidence type="ECO:0000256" key="2">
    <source>
        <dbReference type="ARBA" id="ARBA00022723"/>
    </source>
</evidence>
<dbReference type="SMART" id="SM00232">
    <property type="entry name" value="JAB_MPN"/>
    <property type="match status" value="1"/>
</dbReference>
<dbReference type="CDD" id="cd08070">
    <property type="entry name" value="MPN_like"/>
    <property type="match status" value="1"/>
</dbReference>
<evidence type="ECO:0000313" key="8">
    <source>
        <dbReference type="Proteomes" id="UP000229681"/>
    </source>
</evidence>
<protein>
    <recommendedName>
        <fullName evidence="6">MPN domain-containing protein</fullName>
    </recommendedName>
</protein>
<keyword evidence="4" id="KW-0862">Zinc</keyword>
<evidence type="ECO:0000256" key="1">
    <source>
        <dbReference type="ARBA" id="ARBA00022670"/>
    </source>
</evidence>
<dbReference type="Proteomes" id="UP000229681">
    <property type="component" value="Unassembled WGS sequence"/>
</dbReference>
<dbReference type="PANTHER" id="PTHR34858:SF1">
    <property type="entry name" value="CYSO-CYSTEINE PEPTIDASE"/>
    <property type="match status" value="1"/>
</dbReference>
<reference evidence="7 8" key="1">
    <citation type="submission" date="2017-11" db="EMBL/GenBank/DDBJ databases">
        <title>Evolution of Phototrophy in the Chloroflexi Phylum Driven by Horizontal Gene Transfer.</title>
        <authorList>
            <person name="Ward L.M."/>
            <person name="Hemp J."/>
            <person name="Shih P.M."/>
            <person name="Mcglynn S.E."/>
            <person name="Fischer W."/>
        </authorList>
    </citation>
    <scope>NUCLEOTIDE SEQUENCE [LARGE SCALE GENOMIC DNA]</scope>
    <source>
        <strain evidence="7">JP3_13</strain>
    </source>
</reference>